<feature type="compositionally biased region" description="Polar residues" evidence="1">
    <location>
        <begin position="22"/>
        <end position="35"/>
    </location>
</feature>
<evidence type="ECO:0000256" key="1">
    <source>
        <dbReference type="SAM" id="MobiDB-lite"/>
    </source>
</evidence>
<dbReference type="InterPro" id="IPR004252">
    <property type="entry name" value="Probable_transposase_24"/>
</dbReference>
<feature type="region of interest" description="Disordered" evidence="1">
    <location>
        <begin position="1"/>
        <end position="41"/>
    </location>
</feature>
<reference evidence="3" key="1">
    <citation type="submission" date="2025-08" db="UniProtKB">
        <authorList>
            <consortium name="RefSeq"/>
        </authorList>
    </citation>
    <scope>IDENTIFICATION</scope>
</reference>
<feature type="compositionally biased region" description="Polar residues" evidence="1">
    <location>
        <begin position="348"/>
        <end position="360"/>
    </location>
</feature>
<dbReference type="AlphaFoldDB" id="A0AB40BTY0"/>
<proteinExistence type="predicted"/>
<evidence type="ECO:0000313" key="3">
    <source>
        <dbReference type="RefSeq" id="XP_039130901.1"/>
    </source>
</evidence>
<organism evidence="2 3">
    <name type="scientific">Dioscorea cayennensis subsp. rotundata</name>
    <name type="common">White Guinea yam</name>
    <name type="synonym">Dioscorea rotundata</name>
    <dbReference type="NCBI Taxonomy" id="55577"/>
    <lineage>
        <taxon>Eukaryota</taxon>
        <taxon>Viridiplantae</taxon>
        <taxon>Streptophyta</taxon>
        <taxon>Embryophyta</taxon>
        <taxon>Tracheophyta</taxon>
        <taxon>Spermatophyta</taxon>
        <taxon>Magnoliopsida</taxon>
        <taxon>Liliopsida</taxon>
        <taxon>Dioscoreales</taxon>
        <taxon>Dioscoreaceae</taxon>
        <taxon>Dioscorea</taxon>
    </lineage>
</organism>
<evidence type="ECO:0000313" key="2">
    <source>
        <dbReference type="Proteomes" id="UP001515500"/>
    </source>
</evidence>
<dbReference type="GeneID" id="120267307"/>
<dbReference type="Pfam" id="PF03004">
    <property type="entry name" value="Transposase_24"/>
    <property type="match status" value="1"/>
</dbReference>
<keyword evidence="2" id="KW-1185">Reference proteome</keyword>
<gene>
    <name evidence="3" type="primary">LOC120267307</name>
</gene>
<protein>
    <submittedName>
        <fullName evidence="3">Uncharacterized protein LOC120267307</fullName>
    </submittedName>
</protein>
<sequence length="372" mass="41774">MARGKERTRLRGGRSGGRTSHAHSNIEGSSNTDSVPFSDANIPSVEETVNGIGSQQPNQNVVAVSDTQANYGSIQDVSTIVGRLRITVVNGLLEPSSQCARIITKKFKEKVDFEGYTWKTVSQPIRDFYFEEFRKHFIWDSSFEAQVKEAWVLKASQRYSDFLRDIRDATTKLEYLRGSISNAEHGKKLESKLGRKATPHEFFLHTHTKKHDGETFVDIKSKTINDKMLTLKQHAISTESASTNSGPTPVDELALYIEAVGGEKKRRIYGLGSQASSYYGCSNSNVNNSTATSTIKNNEDLQNELASVRNQLQIQEERHQQEHQETQQELQQTRQEVAEMRMMLQLLISQNQAPSQINQSGHDEDGDPTPPN</sequence>
<name>A0AB40BTY0_DIOCR</name>
<feature type="region of interest" description="Disordered" evidence="1">
    <location>
        <begin position="348"/>
        <end position="372"/>
    </location>
</feature>
<accession>A0AB40BTY0</accession>
<dbReference type="RefSeq" id="XP_039130901.1">
    <property type="nucleotide sequence ID" value="XM_039274967.1"/>
</dbReference>
<dbReference type="Proteomes" id="UP001515500">
    <property type="component" value="Chromosome 8"/>
</dbReference>